<comment type="similarity">
    <text evidence="2">In the N-terminal section; belongs to the phytochrome family.</text>
</comment>
<dbReference type="InterPro" id="IPR005467">
    <property type="entry name" value="His_kinase_dom"/>
</dbReference>
<dbReference type="Pfam" id="PF00512">
    <property type="entry name" value="HisKA"/>
    <property type="match status" value="1"/>
</dbReference>
<dbReference type="FunFam" id="3.30.565.10:FF:000010">
    <property type="entry name" value="Sensor histidine kinase RcsC"/>
    <property type="match status" value="1"/>
</dbReference>
<keyword evidence="5 11" id="KW-0597">Phosphoprotein</keyword>
<dbReference type="Gene3D" id="3.30.565.10">
    <property type="entry name" value="Histidine kinase-like ATPase, C-terminal domain"/>
    <property type="match status" value="1"/>
</dbReference>
<dbReference type="InterPro" id="IPR036890">
    <property type="entry name" value="HATPase_C_sf"/>
</dbReference>
<dbReference type="Pfam" id="PF13426">
    <property type="entry name" value="PAS_9"/>
    <property type="match status" value="1"/>
</dbReference>
<dbReference type="Gene3D" id="1.10.287.130">
    <property type="match status" value="1"/>
</dbReference>
<dbReference type="CDD" id="cd00130">
    <property type="entry name" value="PAS"/>
    <property type="match status" value="1"/>
</dbReference>
<keyword evidence="8" id="KW-0902">Two-component regulatory system</keyword>
<feature type="domain" description="Histidine kinase" evidence="13">
    <location>
        <begin position="1041"/>
        <end position="1263"/>
    </location>
</feature>
<dbReference type="InterPro" id="IPR035965">
    <property type="entry name" value="PAS-like_dom_sf"/>
</dbReference>
<sequence length="1415" mass="162990">MGNKKNWQPVLDLLLEMVYVIRRDDDEILYCNRRAEEMVPAAKVGTHCAALWPAIRDLLDQMAGRESLTTVLSIAPFGMVEAAVTAIQWEGRPALLLALSPEKASRQLEKRMASVMGRIYPLIIHVNLSRNTYTFLEYERFDAKEAPLSGSFDDLVALGASSMHPDFREKFCETFSREKLLQAYREGKERVYLAHRQLGHDGNYHWTDTDVHFTGESDNGDVWEITLSRNIDEEKDQEARLINSLELICQNTGSISCRFLVTENEVKVLERTRECMALLCENAPYRLHNHEDMQRCILRLQEASRRREDVHWTFSCWKGEEPAWLDFRAYCIGKQKDGLIYFGNYTDITSQVLQKQTLEREQLKYRVAVENSSDALFEYIADTDTLHLYWNSIVQGKAPKQEYPHFCGKVLDSGMVYAEDVPLLLRALQHSGSQQMEVRIRPDEDTPYAWYACQTTSVGEEGKRKRLIGTLRNIEQSKKTEEERFYWEKLCNFAVSQDYITLLTIDTETGRYRMHFRKDVPCVQKLKKEGDYDSTIRAVIAGGLPLHQQKEAEKMFSLSHLNQWLRDGKQEHNLYYQFLQEDGSRHWESCSFSYLAGDTHTILFAVRDIEEARSARLKENIAEQTLELAMQQIYVGLFRYNTVTGKIDFLRARDHLNGTDLKTFDQYVARCIAPEDREQVVTALSSAHLREAFAAGKEAVTVEYRRLWKGESYRWVSTTIMRPQEDHDRENLYGLIMDIDERKRAEERQQDFFASVATLFEECSIVDVDHDTYILQKVKDTQKVIAAQGAFDVSNAAYAEAMIHPDDRKRFRKYFSLQGLREQLDAGHDRIVQEMRRLGEDGQYHWVEMTGIRTTGQEGRGRRVVCTFRDIHEIKEARERQQLDGERFAIMVRSLYVRIFEANISRNECFSFIEENGALVRNRNPFPLEEYVRKISGIVCPEFRDAYLAHFLPEQILRAYQAGKRDIYYEHQRKEPSGSRRWYSTQVQFLPPDDEGDVRMMMYLRDIDAARREEEEKRRTLQDALAMAEQANLAKSEFLSRMSHDIRTPLNAIIGMTEIAAANIGDDRKVTECIEKAKVSGQFLLHLINDILDMSKIESGKMVLNEETIYFSKFLTHVTTMIKPQVLAKDQELKVVVDPQMEAEYKGDELRLNQILMNLLGNAVKYTPSGGHIVLRTGPADIDGTSGIYFQVEDDGIGMPEEFLKRLYDPFEQAGTPMDKVQEGSGLGLSITRNLVRLMGGQIDVKSELGKGSCFTVKLPLLSSGADQFGQMLVEKKAAVAKQRQFHGERILLVEDNDLNREIAKTLLEMRGICVETAENGKEAVELFSSQPENYYRAILMDIRMPVMDGLEATSAIRGLDRPDAVRIPIMAMSANAFKEEVSNARRVGMTDYLTKPIEVDTLFERLSLYIQDNE</sequence>
<evidence type="ECO:0000256" key="7">
    <source>
        <dbReference type="ARBA" id="ARBA00022777"/>
    </source>
</evidence>
<feature type="coiled-coil region" evidence="12">
    <location>
        <begin position="1004"/>
        <end position="1031"/>
    </location>
</feature>
<dbReference type="NCBIfam" id="TIGR00229">
    <property type="entry name" value="sensory_box"/>
    <property type="match status" value="1"/>
</dbReference>
<evidence type="ECO:0000256" key="11">
    <source>
        <dbReference type="PROSITE-ProRule" id="PRU00169"/>
    </source>
</evidence>
<evidence type="ECO:0000313" key="16">
    <source>
        <dbReference type="EMBL" id="MBC8569483.1"/>
    </source>
</evidence>
<dbReference type="InterPro" id="IPR011006">
    <property type="entry name" value="CheY-like_superfamily"/>
</dbReference>
<dbReference type="SUPFAM" id="SSF52172">
    <property type="entry name" value="CheY-like"/>
    <property type="match status" value="1"/>
</dbReference>
<dbReference type="InterPro" id="IPR036097">
    <property type="entry name" value="HisK_dim/P_sf"/>
</dbReference>
<dbReference type="CDD" id="cd17546">
    <property type="entry name" value="REC_hyHK_CKI1_RcsC-like"/>
    <property type="match status" value="1"/>
</dbReference>
<dbReference type="SUPFAM" id="SSF55785">
    <property type="entry name" value="PYP-like sensor domain (PAS domain)"/>
    <property type="match status" value="3"/>
</dbReference>
<dbReference type="Pfam" id="PF02518">
    <property type="entry name" value="HATPase_c"/>
    <property type="match status" value="1"/>
</dbReference>
<dbReference type="EMBL" id="JACRTC010000001">
    <property type="protein sequence ID" value="MBC8569483.1"/>
    <property type="molecule type" value="Genomic_DNA"/>
</dbReference>
<evidence type="ECO:0000259" key="15">
    <source>
        <dbReference type="PROSITE" id="PS50113"/>
    </source>
</evidence>
<dbReference type="PRINTS" id="PR00344">
    <property type="entry name" value="BCTRLSENSOR"/>
</dbReference>
<keyword evidence="6" id="KW-0808">Transferase</keyword>
<protein>
    <recommendedName>
        <fullName evidence="10">Circadian input-output histidine kinase CikA</fullName>
        <ecNumber evidence="3">2.7.13.3</ecNumber>
    </recommendedName>
    <alternativeName>
        <fullName evidence="4">Stage 0 sporulation protein A homolog</fullName>
    </alternativeName>
</protein>
<keyword evidence="7" id="KW-0418">Kinase</keyword>
<dbReference type="GO" id="GO:0000155">
    <property type="term" value="F:phosphorelay sensor kinase activity"/>
    <property type="evidence" value="ECO:0007669"/>
    <property type="project" value="InterPro"/>
</dbReference>
<evidence type="ECO:0000256" key="1">
    <source>
        <dbReference type="ARBA" id="ARBA00000085"/>
    </source>
</evidence>
<evidence type="ECO:0000256" key="3">
    <source>
        <dbReference type="ARBA" id="ARBA00012438"/>
    </source>
</evidence>
<keyword evidence="12" id="KW-0175">Coiled coil</keyword>
<dbReference type="PROSITE" id="PS50113">
    <property type="entry name" value="PAC"/>
    <property type="match status" value="2"/>
</dbReference>
<dbReference type="SMART" id="SM00388">
    <property type="entry name" value="HisKA"/>
    <property type="match status" value="1"/>
</dbReference>
<feature type="modified residue" description="4-aspartylphosphate" evidence="11">
    <location>
        <position position="1342"/>
    </location>
</feature>
<evidence type="ECO:0000256" key="12">
    <source>
        <dbReference type="SAM" id="Coils"/>
    </source>
</evidence>
<comment type="catalytic activity">
    <reaction evidence="1">
        <text>ATP + protein L-histidine = ADP + protein N-phospho-L-histidine.</text>
        <dbReference type="EC" id="2.7.13.3"/>
    </reaction>
</comment>
<dbReference type="InterPro" id="IPR004358">
    <property type="entry name" value="Sig_transdc_His_kin-like_C"/>
</dbReference>
<dbReference type="InterPro" id="IPR001789">
    <property type="entry name" value="Sig_transdc_resp-reg_receiver"/>
</dbReference>
<dbReference type="Gene3D" id="3.40.50.2300">
    <property type="match status" value="1"/>
</dbReference>
<dbReference type="CDD" id="cd00082">
    <property type="entry name" value="HisKA"/>
    <property type="match status" value="1"/>
</dbReference>
<dbReference type="Gene3D" id="3.30.450.20">
    <property type="entry name" value="PAS domain"/>
    <property type="match status" value="3"/>
</dbReference>
<dbReference type="PROSITE" id="PS50109">
    <property type="entry name" value="HIS_KIN"/>
    <property type="match status" value="1"/>
</dbReference>
<evidence type="ECO:0000256" key="5">
    <source>
        <dbReference type="ARBA" id="ARBA00022553"/>
    </source>
</evidence>
<accession>A0A926EAI5</accession>
<evidence type="ECO:0000256" key="10">
    <source>
        <dbReference type="ARBA" id="ARBA00074306"/>
    </source>
</evidence>
<dbReference type="SMART" id="SM00448">
    <property type="entry name" value="REC"/>
    <property type="match status" value="1"/>
</dbReference>
<dbReference type="InterPro" id="IPR000700">
    <property type="entry name" value="PAS-assoc_C"/>
</dbReference>
<feature type="domain" description="PAC" evidence="15">
    <location>
        <begin position="831"/>
        <end position="883"/>
    </location>
</feature>
<proteinExistence type="inferred from homology"/>
<keyword evidence="17" id="KW-1185">Reference proteome</keyword>
<feature type="domain" description="PAC" evidence="15">
    <location>
        <begin position="700"/>
        <end position="751"/>
    </location>
</feature>
<dbReference type="EC" id="2.7.13.3" evidence="3"/>
<dbReference type="SUPFAM" id="SSF55874">
    <property type="entry name" value="ATPase domain of HSP90 chaperone/DNA topoisomerase II/histidine kinase"/>
    <property type="match status" value="1"/>
</dbReference>
<gene>
    <name evidence="16" type="ORF">H8709_01380</name>
</gene>
<dbReference type="InterPro" id="IPR003661">
    <property type="entry name" value="HisK_dim/P_dom"/>
</dbReference>
<dbReference type="PROSITE" id="PS50110">
    <property type="entry name" value="RESPONSE_REGULATORY"/>
    <property type="match status" value="1"/>
</dbReference>
<evidence type="ECO:0000256" key="2">
    <source>
        <dbReference type="ARBA" id="ARBA00006402"/>
    </source>
</evidence>
<dbReference type="RefSeq" id="WP_262396581.1">
    <property type="nucleotide sequence ID" value="NZ_JACRTC010000001.1"/>
</dbReference>
<dbReference type="SUPFAM" id="SSF47384">
    <property type="entry name" value="Homodimeric domain of signal transducing histidine kinase"/>
    <property type="match status" value="1"/>
</dbReference>
<evidence type="ECO:0000313" key="17">
    <source>
        <dbReference type="Proteomes" id="UP000660861"/>
    </source>
</evidence>
<feature type="domain" description="Response regulatory" evidence="14">
    <location>
        <begin position="1290"/>
        <end position="1411"/>
    </location>
</feature>
<reference evidence="16" key="1">
    <citation type="submission" date="2020-08" db="EMBL/GenBank/DDBJ databases">
        <title>Genome public.</title>
        <authorList>
            <person name="Liu C."/>
            <person name="Sun Q."/>
        </authorList>
    </citation>
    <scope>NUCLEOTIDE SEQUENCE</scope>
    <source>
        <strain evidence="16">NSJ-54</strain>
    </source>
</reference>
<evidence type="ECO:0000256" key="9">
    <source>
        <dbReference type="ARBA" id="ARBA00024867"/>
    </source>
</evidence>
<dbReference type="Proteomes" id="UP000660861">
    <property type="component" value="Unassembled WGS sequence"/>
</dbReference>
<name>A0A926EAI5_9FIRM</name>
<evidence type="ECO:0000256" key="6">
    <source>
        <dbReference type="ARBA" id="ARBA00022679"/>
    </source>
</evidence>
<dbReference type="PANTHER" id="PTHR43047:SF78">
    <property type="entry name" value="SENSORY_REGULATORY PROTEIN RPFC"/>
    <property type="match status" value="1"/>
</dbReference>
<organism evidence="16 17">
    <name type="scientific">Zongyangia hominis</name>
    <dbReference type="NCBI Taxonomy" id="2763677"/>
    <lineage>
        <taxon>Bacteria</taxon>
        <taxon>Bacillati</taxon>
        <taxon>Bacillota</taxon>
        <taxon>Clostridia</taxon>
        <taxon>Eubacteriales</taxon>
        <taxon>Oscillospiraceae</taxon>
        <taxon>Zongyangia</taxon>
    </lineage>
</organism>
<evidence type="ECO:0000259" key="13">
    <source>
        <dbReference type="PROSITE" id="PS50109"/>
    </source>
</evidence>
<evidence type="ECO:0000259" key="14">
    <source>
        <dbReference type="PROSITE" id="PS50110"/>
    </source>
</evidence>
<dbReference type="Pfam" id="PF00072">
    <property type="entry name" value="Response_reg"/>
    <property type="match status" value="1"/>
</dbReference>
<evidence type="ECO:0000256" key="8">
    <source>
        <dbReference type="ARBA" id="ARBA00023012"/>
    </source>
</evidence>
<dbReference type="InterPro" id="IPR000014">
    <property type="entry name" value="PAS"/>
</dbReference>
<comment type="function">
    <text evidence="9">May play the central regulatory role in sporulation. It may be an element of the effector pathway responsible for the activation of sporulation genes in response to nutritional stress. Spo0A may act in concert with spo0H (a sigma factor) to control the expression of some genes that are critical to the sporulation process.</text>
</comment>
<evidence type="ECO:0000256" key="4">
    <source>
        <dbReference type="ARBA" id="ARBA00018672"/>
    </source>
</evidence>
<dbReference type="CDD" id="cd16922">
    <property type="entry name" value="HATPase_EvgS-ArcB-TorS-like"/>
    <property type="match status" value="1"/>
</dbReference>
<dbReference type="InterPro" id="IPR003594">
    <property type="entry name" value="HATPase_dom"/>
</dbReference>
<comment type="caution">
    <text evidence="16">The sequence shown here is derived from an EMBL/GenBank/DDBJ whole genome shotgun (WGS) entry which is preliminary data.</text>
</comment>
<dbReference type="PANTHER" id="PTHR43047">
    <property type="entry name" value="TWO-COMPONENT HISTIDINE PROTEIN KINASE"/>
    <property type="match status" value="1"/>
</dbReference>
<dbReference type="SMART" id="SM00387">
    <property type="entry name" value="HATPase_c"/>
    <property type="match status" value="1"/>
</dbReference>